<reference evidence="2 3" key="1">
    <citation type="journal article" date="2014" name="PLoS Genet.">
        <title>Phylogenetically driven sequencing of extremely halophilic archaea reveals strategies for static and dynamic osmo-response.</title>
        <authorList>
            <person name="Becker E.A."/>
            <person name="Seitzer P.M."/>
            <person name="Tritt A."/>
            <person name="Larsen D."/>
            <person name="Krusor M."/>
            <person name="Yao A.I."/>
            <person name="Wu D."/>
            <person name="Madern D."/>
            <person name="Eisen J.A."/>
            <person name="Darling A.E."/>
            <person name="Facciotti M.T."/>
        </authorList>
    </citation>
    <scope>NUCLEOTIDE SEQUENCE [LARGE SCALE GENOMIC DNA]</scope>
    <source>
        <strain evidence="2 3">JCM 14663</strain>
    </source>
</reference>
<proteinExistence type="predicted"/>
<dbReference type="EMBL" id="AOIJ01000002">
    <property type="protein sequence ID" value="ELY86034.1"/>
    <property type="molecule type" value="Genomic_DNA"/>
</dbReference>
<evidence type="ECO:0000313" key="3">
    <source>
        <dbReference type="Proteomes" id="UP000011592"/>
    </source>
</evidence>
<dbReference type="AlphaFoldDB" id="L9ZI73"/>
<keyword evidence="3" id="KW-1185">Reference proteome</keyword>
<sequence length="194" mass="21426">MPIGDREVARAVKYILNERTSTDHVSNLDRFLELASRAAASGYLTRGEHYKVVREGKPDEELRIKLSLVYDQLRRYARDHDIQDADLLDSDTDYRSRIADAEEDEDSYVLDASKQPRGLNRCVAISTGDAEPTIDGFEMGLFRDEDADDVGGGTDASGDDSGIELTDLDPSRGQPVTFTATATSILEPAPWLQG</sequence>
<dbReference type="Proteomes" id="UP000011592">
    <property type="component" value="Unassembled WGS sequence"/>
</dbReference>
<name>L9ZI73_9EURY</name>
<accession>L9ZI73</accession>
<gene>
    <name evidence="2" type="ORF">C486_00010</name>
</gene>
<feature type="non-terminal residue" evidence="2">
    <location>
        <position position="194"/>
    </location>
</feature>
<evidence type="ECO:0000313" key="2">
    <source>
        <dbReference type="EMBL" id="ELY86034.1"/>
    </source>
</evidence>
<comment type="caution">
    <text evidence="2">The sequence shown here is derived from an EMBL/GenBank/DDBJ whole genome shotgun (WGS) entry which is preliminary data.</text>
</comment>
<organism evidence="2 3">
    <name type="scientific">Natrinema gari JCM 14663</name>
    <dbReference type="NCBI Taxonomy" id="1230459"/>
    <lineage>
        <taxon>Archaea</taxon>
        <taxon>Methanobacteriati</taxon>
        <taxon>Methanobacteriota</taxon>
        <taxon>Stenosarchaea group</taxon>
        <taxon>Halobacteria</taxon>
        <taxon>Halobacteriales</taxon>
        <taxon>Natrialbaceae</taxon>
        <taxon>Natrinema</taxon>
    </lineage>
</organism>
<protein>
    <submittedName>
        <fullName evidence="2">Uncharacterized protein</fullName>
    </submittedName>
</protein>
<evidence type="ECO:0000256" key="1">
    <source>
        <dbReference type="SAM" id="MobiDB-lite"/>
    </source>
</evidence>
<feature type="region of interest" description="Disordered" evidence="1">
    <location>
        <begin position="144"/>
        <end position="175"/>
    </location>
</feature>